<dbReference type="InterPro" id="IPR020846">
    <property type="entry name" value="MFS_dom"/>
</dbReference>
<feature type="domain" description="Major facilitator superfamily (MFS) profile" evidence="4">
    <location>
        <begin position="32"/>
        <end position="457"/>
    </location>
</feature>
<feature type="transmembrane region" description="Helical" evidence="3">
    <location>
        <begin position="104"/>
        <end position="123"/>
    </location>
</feature>
<evidence type="ECO:0000313" key="6">
    <source>
        <dbReference type="Proteomes" id="UP001140074"/>
    </source>
</evidence>
<feature type="transmembrane region" description="Helical" evidence="3">
    <location>
        <begin position="274"/>
        <end position="298"/>
    </location>
</feature>
<feature type="transmembrane region" description="Helical" evidence="3">
    <location>
        <begin position="197"/>
        <end position="215"/>
    </location>
</feature>
<dbReference type="Proteomes" id="UP001140074">
    <property type="component" value="Unassembled WGS sequence"/>
</dbReference>
<feature type="transmembrane region" description="Helical" evidence="3">
    <location>
        <begin position="21"/>
        <end position="42"/>
    </location>
</feature>
<dbReference type="SUPFAM" id="SSF103473">
    <property type="entry name" value="MFS general substrate transporter"/>
    <property type="match status" value="1"/>
</dbReference>
<evidence type="ECO:0000256" key="2">
    <source>
        <dbReference type="ARBA" id="ARBA00006727"/>
    </source>
</evidence>
<dbReference type="InterPro" id="IPR011701">
    <property type="entry name" value="MFS"/>
</dbReference>
<evidence type="ECO:0000256" key="3">
    <source>
        <dbReference type="SAM" id="Phobius"/>
    </source>
</evidence>
<dbReference type="PROSITE" id="PS50850">
    <property type="entry name" value="MFS"/>
    <property type="match status" value="1"/>
</dbReference>
<keyword evidence="3" id="KW-0472">Membrane</keyword>
<sequence>MDAIKKTLRRLPRVGISKPFSLAHPHAAAGLVVLASFTGMFLGPGLTNSYGVFEEEYENLYSNSKTGAKGSISPAISIGAVHLASNYLFTTIAGALCERLGMGLTTFIGALMVGTGLFTAGFCTKVWQLVLTQGVLTGAGVGTIFIVVSTIPTSWFSKNQGFLIGLVHSGSGVGGLVLAPLTRFLINTHELSGSVKILGLVLAAGLSVISLGMASKPDELFDQEDEDSIDAVSSTGDNVSEHKASSLAKKRMSVRSFGVRDVRGTGGVLRSQEFWYLNVAVMLAEAAFYVVLFFLPVFSIGIGLSSEQGALITGVANGATIIGRIAIGYVADVAGNINMFLGTHLLVTLSCLFLWFPAKSFTMMMVFACTFGLFAGSLTPMVPLCSVTLFGQNGLANNVGLLGIGMVLTTSAAPVVARVFYEKLGQNGGGYGTVALLCGGIYFVATVSIFALRMCVSRRLWTKI</sequence>
<feature type="transmembrane region" description="Helical" evidence="3">
    <location>
        <begin position="337"/>
        <end position="356"/>
    </location>
</feature>
<proteinExistence type="inferred from homology"/>
<feature type="transmembrane region" description="Helical" evidence="3">
    <location>
        <begin position="433"/>
        <end position="452"/>
    </location>
</feature>
<dbReference type="Pfam" id="PF07690">
    <property type="entry name" value="MFS_1"/>
    <property type="match status" value="1"/>
</dbReference>
<reference evidence="5" key="1">
    <citation type="submission" date="2022-07" db="EMBL/GenBank/DDBJ databases">
        <title>Phylogenomic reconstructions and comparative analyses of Kickxellomycotina fungi.</title>
        <authorList>
            <person name="Reynolds N.K."/>
            <person name="Stajich J.E."/>
            <person name="Barry K."/>
            <person name="Grigoriev I.V."/>
            <person name="Crous P."/>
            <person name="Smith M.E."/>
        </authorList>
    </citation>
    <scope>NUCLEOTIDE SEQUENCE</scope>
    <source>
        <strain evidence="5">RSA 476</strain>
    </source>
</reference>
<gene>
    <name evidence="5" type="ORF">GGH94_004178</name>
</gene>
<keyword evidence="3" id="KW-1133">Transmembrane helix</keyword>
<feature type="transmembrane region" description="Helical" evidence="3">
    <location>
        <begin position="363"/>
        <end position="389"/>
    </location>
</feature>
<comment type="subcellular location">
    <subcellularLocation>
        <location evidence="1">Membrane</location>
        <topology evidence="1">Multi-pass membrane protein</topology>
    </subcellularLocation>
</comment>
<feature type="transmembrane region" description="Helical" evidence="3">
    <location>
        <begin position="135"/>
        <end position="156"/>
    </location>
</feature>
<comment type="caution">
    <text evidence="5">The sequence shown here is derived from an EMBL/GenBank/DDBJ whole genome shotgun (WGS) entry which is preliminary data.</text>
</comment>
<dbReference type="GO" id="GO:0016020">
    <property type="term" value="C:membrane"/>
    <property type="evidence" value="ECO:0007669"/>
    <property type="project" value="UniProtKB-SubCell"/>
</dbReference>
<evidence type="ECO:0000256" key="1">
    <source>
        <dbReference type="ARBA" id="ARBA00004141"/>
    </source>
</evidence>
<evidence type="ECO:0000313" key="5">
    <source>
        <dbReference type="EMBL" id="KAJ2862591.1"/>
    </source>
</evidence>
<dbReference type="Gene3D" id="1.20.1250.20">
    <property type="entry name" value="MFS general substrate transporter like domains"/>
    <property type="match status" value="1"/>
</dbReference>
<feature type="transmembrane region" description="Helical" evidence="3">
    <location>
        <begin position="401"/>
        <end position="421"/>
    </location>
</feature>
<protein>
    <recommendedName>
        <fullName evidence="4">Major facilitator superfamily (MFS) profile domain-containing protein</fullName>
    </recommendedName>
</protein>
<dbReference type="AlphaFoldDB" id="A0A9W8IFS9"/>
<organism evidence="5 6">
    <name type="scientific">Coemansia aciculifera</name>
    <dbReference type="NCBI Taxonomy" id="417176"/>
    <lineage>
        <taxon>Eukaryota</taxon>
        <taxon>Fungi</taxon>
        <taxon>Fungi incertae sedis</taxon>
        <taxon>Zoopagomycota</taxon>
        <taxon>Kickxellomycotina</taxon>
        <taxon>Kickxellomycetes</taxon>
        <taxon>Kickxellales</taxon>
        <taxon>Kickxellaceae</taxon>
        <taxon>Coemansia</taxon>
    </lineage>
</organism>
<feature type="transmembrane region" description="Helical" evidence="3">
    <location>
        <begin position="162"/>
        <end position="185"/>
    </location>
</feature>
<dbReference type="EMBL" id="JANBUY010000160">
    <property type="protein sequence ID" value="KAJ2862591.1"/>
    <property type="molecule type" value="Genomic_DNA"/>
</dbReference>
<comment type="similarity">
    <text evidence="2">Belongs to the major facilitator superfamily. Monocarboxylate porter (TC 2.A.1.13) family.</text>
</comment>
<dbReference type="PANTHER" id="PTHR11360:SF284">
    <property type="entry name" value="EG:103B4.3 PROTEIN-RELATED"/>
    <property type="match status" value="1"/>
</dbReference>
<evidence type="ECO:0000259" key="4">
    <source>
        <dbReference type="PROSITE" id="PS50850"/>
    </source>
</evidence>
<dbReference type="InterPro" id="IPR036259">
    <property type="entry name" value="MFS_trans_sf"/>
</dbReference>
<dbReference type="PANTHER" id="PTHR11360">
    <property type="entry name" value="MONOCARBOXYLATE TRANSPORTER"/>
    <property type="match status" value="1"/>
</dbReference>
<keyword evidence="3" id="KW-0812">Transmembrane</keyword>
<keyword evidence="6" id="KW-1185">Reference proteome</keyword>
<dbReference type="GO" id="GO:0022857">
    <property type="term" value="F:transmembrane transporter activity"/>
    <property type="evidence" value="ECO:0007669"/>
    <property type="project" value="InterPro"/>
</dbReference>
<name>A0A9W8IFS9_9FUNG</name>
<accession>A0A9W8IFS9</accession>
<dbReference type="InterPro" id="IPR050327">
    <property type="entry name" value="Proton-linked_MCT"/>
</dbReference>